<evidence type="ECO:0000313" key="2">
    <source>
        <dbReference type="Proteomes" id="UP000235861"/>
    </source>
</evidence>
<dbReference type="Proteomes" id="UP000235861">
    <property type="component" value="Unassembled WGS sequence"/>
</dbReference>
<accession>A0A2H9U3L7</accession>
<proteinExistence type="predicted"/>
<protein>
    <submittedName>
        <fullName evidence="1">Uncharacterized protein</fullName>
    </submittedName>
</protein>
<dbReference type="OrthoDB" id="5587766at2"/>
<dbReference type="EMBL" id="PGGC01000100">
    <property type="protein sequence ID" value="PJG58569.1"/>
    <property type="molecule type" value="Genomic_DNA"/>
</dbReference>
<name>A0A2H9U3L7_9GAMM</name>
<dbReference type="AlphaFoldDB" id="A0A2H9U3L7"/>
<gene>
    <name evidence="1" type="ORF">CUC53_11875</name>
</gene>
<evidence type="ECO:0000313" key="1">
    <source>
        <dbReference type="EMBL" id="PJG58569.1"/>
    </source>
</evidence>
<dbReference type="RefSeq" id="WP_100294358.1">
    <property type="nucleotide sequence ID" value="NZ_PGGC01000100.1"/>
</dbReference>
<comment type="caution">
    <text evidence="1">The sequence shown here is derived from an EMBL/GenBank/DDBJ whole genome shotgun (WGS) entry which is preliminary data.</text>
</comment>
<organism evidence="1 2">
    <name type="scientific">Aeromonas cavernicola</name>
    <dbReference type="NCBI Taxonomy" id="1006623"/>
    <lineage>
        <taxon>Bacteria</taxon>
        <taxon>Pseudomonadati</taxon>
        <taxon>Pseudomonadota</taxon>
        <taxon>Gammaproteobacteria</taxon>
        <taxon>Aeromonadales</taxon>
        <taxon>Aeromonadaceae</taxon>
        <taxon>Aeromonas</taxon>
    </lineage>
</organism>
<sequence length="96" mass="10815">MALRKPWRSAEAESASSITRFIKGSRVTRFYGLWLYHKGSYWALWLGCPKLKIVRLVLLLKHGHDASTHGNRLAPVIPITAKSASHLKGLGHYPHT</sequence>
<reference evidence="1 2" key="1">
    <citation type="submission" date="2017-11" db="EMBL/GenBank/DDBJ databases">
        <title>Draft genome sequence of environmental isolate Aeromonas cavernicola sp. nov. MDC 2508.</title>
        <authorList>
            <person name="Colston S.M."/>
            <person name="Navarro A."/>
            <person name="Martinez-Murcia A.J."/>
            <person name="Graf J."/>
        </authorList>
    </citation>
    <scope>NUCLEOTIDE SEQUENCE [LARGE SCALE GENOMIC DNA]</scope>
    <source>
        <strain evidence="1 2">MDC 2508</strain>
    </source>
</reference>
<keyword evidence="2" id="KW-1185">Reference proteome</keyword>